<feature type="region of interest" description="Disordered" evidence="1">
    <location>
        <begin position="28"/>
        <end position="118"/>
    </location>
</feature>
<gene>
    <name evidence="3" type="ORF">H1R13_33550</name>
</gene>
<proteinExistence type="predicted"/>
<feature type="signal peptide" evidence="2">
    <location>
        <begin position="1"/>
        <end position="22"/>
    </location>
</feature>
<accession>A0A7X1I6I5</accession>
<evidence type="ECO:0000256" key="1">
    <source>
        <dbReference type="SAM" id="MobiDB-lite"/>
    </source>
</evidence>
<feature type="compositionally biased region" description="Low complexity" evidence="1">
    <location>
        <begin position="36"/>
        <end position="49"/>
    </location>
</feature>
<feature type="chain" id="PRO_5031463967" description="Secreted protein" evidence="2">
    <location>
        <begin position="23"/>
        <end position="129"/>
    </location>
</feature>
<name>A0A7X1I6I5_9ACTN</name>
<evidence type="ECO:0008006" key="5">
    <source>
        <dbReference type="Google" id="ProtNLM"/>
    </source>
</evidence>
<comment type="caution">
    <text evidence="3">The sequence shown here is derived from an EMBL/GenBank/DDBJ whole genome shotgun (WGS) entry which is preliminary data.</text>
</comment>
<reference evidence="3 4" key="1">
    <citation type="submission" date="2020-08" db="EMBL/GenBank/DDBJ databases">
        <title>Whole-Genome Sequence of French Clinical Streptomyces mexicanus Strain Q0842.</title>
        <authorList>
            <person name="Boxberger M."/>
            <person name="La Scola B."/>
        </authorList>
    </citation>
    <scope>NUCLEOTIDE SEQUENCE [LARGE SCALE GENOMIC DNA]</scope>
    <source>
        <strain evidence="3 4">Marseille-Q0842</strain>
    </source>
</reference>
<evidence type="ECO:0000313" key="3">
    <source>
        <dbReference type="EMBL" id="MBC2869700.1"/>
    </source>
</evidence>
<sequence>MLTLLLAALLALPFTLPRCAPAASFAAAHTSGQAEAKAGPATARTGAAPGEERLSLREGGPAGATAGPIRTRARDRHRAADRGPGIPVCPDALARPAPGTAARWPGAGCAGTSRAPADRTPAALQVFRC</sequence>
<evidence type="ECO:0000256" key="2">
    <source>
        <dbReference type="SAM" id="SignalP"/>
    </source>
</evidence>
<protein>
    <recommendedName>
        <fullName evidence="5">Secreted protein</fullName>
    </recommendedName>
</protein>
<dbReference type="AlphaFoldDB" id="A0A7X1I6I5"/>
<dbReference type="Proteomes" id="UP000517694">
    <property type="component" value="Unassembled WGS sequence"/>
</dbReference>
<dbReference type="EMBL" id="JACMHY010000021">
    <property type="protein sequence ID" value="MBC2869700.1"/>
    <property type="molecule type" value="Genomic_DNA"/>
</dbReference>
<keyword evidence="2" id="KW-0732">Signal</keyword>
<evidence type="ECO:0000313" key="4">
    <source>
        <dbReference type="Proteomes" id="UP000517694"/>
    </source>
</evidence>
<organism evidence="3 4">
    <name type="scientific">Streptomyces mexicanus</name>
    <dbReference type="NCBI Taxonomy" id="178566"/>
    <lineage>
        <taxon>Bacteria</taxon>
        <taxon>Bacillati</taxon>
        <taxon>Actinomycetota</taxon>
        <taxon>Actinomycetes</taxon>
        <taxon>Kitasatosporales</taxon>
        <taxon>Streptomycetaceae</taxon>
        <taxon>Streptomyces</taxon>
    </lineage>
</organism>
<keyword evidence="4" id="KW-1185">Reference proteome</keyword>